<keyword evidence="3" id="KW-0210">Decarboxylase</keyword>
<evidence type="ECO:0000256" key="1">
    <source>
        <dbReference type="ARBA" id="ARBA00001933"/>
    </source>
</evidence>
<evidence type="ECO:0000256" key="6">
    <source>
        <dbReference type="PIRSR" id="PIRSR602129-50"/>
    </source>
</evidence>
<keyword evidence="5 7" id="KW-0456">Lyase</keyword>
<dbReference type="InParanoid" id="A0A2J6TJB8"/>
<name>A0A2J6TJB8_9HELO</name>
<dbReference type="GO" id="GO:0019752">
    <property type="term" value="P:carboxylic acid metabolic process"/>
    <property type="evidence" value="ECO:0007669"/>
    <property type="project" value="InterPro"/>
</dbReference>
<dbReference type="PANTHER" id="PTHR45677:SF8">
    <property type="entry name" value="CYSTEINE SULFINIC ACID DECARBOXYLASE"/>
    <property type="match status" value="1"/>
</dbReference>
<evidence type="ECO:0000313" key="9">
    <source>
        <dbReference type="Proteomes" id="UP000235371"/>
    </source>
</evidence>
<evidence type="ECO:0000256" key="2">
    <source>
        <dbReference type="ARBA" id="ARBA00009533"/>
    </source>
</evidence>
<evidence type="ECO:0000256" key="4">
    <source>
        <dbReference type="ARBA" id="ARBA00022898"/>
    </source>
</evidence>
<dbReference type="GO" id="GO:0005737">
    <property type="term" value="C:cytoplasm"/>
    <property type="evidence" value="ECO:0007669"/>
    <property type="project" value="TreeGrafter"/>
</dbReference>
<dbReference type="EMBL" id="KZ613782">
    <property type="protein sequence ID" value="PMD63111.1"/>
    <property type="molecule type" value="Genomic_DNA"/>
</dbReference>
<accession>A0A2J6TJB8</accession>
<dbReference type="InterPro" id="IPR015422">
    <property type="entry name" value="PyrdxlP-dep_Trfase_small"/>
</dbReference>
<comment type="cofactor">
    <cofactor evidence="1 6 7">
        <name>pyridoxal 5'-phosphate</name>
        <dbReference type="ChEBI" id="CHEBI:597326"/>
    </cofactor>
</comment>
<dbReference type="GO" id="GO:0016740">
    <property type="term" value="F:transferase activity"/>
    <property type="evidence" value="ECO:0007669"/>
    <property type="project" value="UniProtKB-KW"/>
</dbReference>
<keyword evidence="9" id="KW-1185">Reference proteome</keyword>
<dbReference type="AlphaFoldDB" id="A0A2J6TJB8"/>
<dbReference type="OrthoDB" id="392571at2759"/>
<dbReference type="PANTHER" id="PTHR45677">
    <property type="entry name" value="GLUTAMATE DECARBOXYLASE-RELATED"/>
    <property type="match status" value="1"/>
</dbReference>
<dbReference type="Gene3D" id="3.90.1150.10">
    <property type="entry name" value="Aspartate Aminotransferase, domain 1"/>
    <property type="match status" value="1"/>
</dbReference>
<sequence length="352" mass="39008">MCNQSIQAPAASFVEMEVVHWLRQQLGFHVPSGYTTVTEIGGIMTAGGCLSNTVGMMAARESLFPGSGLTGLPVVASKIRRASGHHLLACVAYAGDSRSMRIDNLHDIGVVLRKNKVWFHVDACHGSQLAFSRTHRHRIRGIEEADSVTIDPHKVLWIPYMCSFALLKDPKSLANISTNSDLILKTQWSLGQITPCVGSKAFDALKLWATIKYFGRSGIETLIDTRLALTKAFQDEINRHTEVLLLNETDINACMFIFMPQSLHQGSRISAEDVEKLNECNLFIKTSILESGDALVHGFNLNRCSHHLLPEDKVVYVLRTINGNPLTTAGHLEEILDTVVDLGHQFYSNEEE</sequence>
<dbReference type="InterPro" id="IPR002129">
    <property type="entry name" value="PyrdxlP-dep_de-COase"/>
</dbReference>
<dbReference type="GeneID" id="36596443"/>
<feature type="modified residue" description="N6-(pyridoxal phosphate)lysine" evidence="6">
    <location>
        <position position="154"/>
    </location>
</feature>
<organism evidence="8 9">
    <name type="scientific">Hyaloscypha bicolor E</name>
    <dbReference type="NCBI Taxonomy" id="1095630"/>
    <lineage>
        <taxon>Eukaryota</taxon>
        <taxon>Fungi</taxon>
        <taxon>Dikarya</taxon>
        <taxon>Ascomycota</taxon>
        <taxon>Pezizomycotina</taxon>
        <taxon>Leotiomycetes</taxon>
        <taxon>Helotiales</taxon>
        <taxon>Hyaloscyphaceae</taxon>
        <taxon>Hyaloscypha</taxon>
        <taxon>Hyaloscypha bicolor</taxon>
    </lineage>
</organism>
<reference evidence="8 9" key="1">
    <citation type="submission" date="2016-04" db="EMBL/GenBank/DDBJ databases">
        <title>A degradative enzymes factory behind the ericoid mycorrhizal symbiosis.</title>
        <authorList>
            <consortium name="DOE Joint Genome Institute"/>
            <person name="Martino E."/>
            <person name="Morin E."/>
            <person name="Grelet G."/>
            <person name="Kuo A."/>
            <person name="Kohler A."/>
            <person name="Daghino S."/>
            <person name="Barry K."/>
            <person name="Choi C."/>
            <person name="Cichocki N."/>
            <person name="Clum A."/>
            <person name="Copeland A."/>
            <person name="Hainaut M."/>
            <person name="Haridas S."/>
            <person name="Labutti K."/>
            <person name="Lindquist E."/>
            <person name="Lipzen A."/>
            <person name="Khouja H.-R."/>
            <person name="Murat C."/>
            <person name="Ohm R."/>
            <person name="Olson A."/>
            <person name="Spatafora J."/>
            <person name="Veneault-Fourrey C."/>
            <person name="Henrissat B."/>
            <person name="Grigoriev I."/>
            <person name="Martin F."/>
            <person name="Perotto S."/>
        </authorList>
    </citation>
    <scope>NUCLEOTIDE SEQUENCE [LARGE SCALE GENOMIC DNA]</scope>
    <source>
        <strain evidence="8 9">E</strain>
    </source>
</reference>
<evidence type="ECO:0000313" key="8">
    <source>
        <dbReference type="EMBL" id="PMD63111.1"/>
    </source>
</evidence>
<dbReference type="Proteomes" id="UP000235371">
    <property type="component" value="Unassembled WGS sequence"/>
</dbReference>
<dbReference type="Pfam" id="PF00282">
    <property type="entry name" value="Pyridoxal_deC"/>
    <property type="match status" value="1"/>
</dbReference>
<dbReference type="InterPro" id="IPR015424">
    <property type="entry name" value="PyrdxlP-dep_Trfase"/>
</dbReference>
<keyword evidence="4 6" id="KW-0663">Pyridoxal phosphate</keyword>
<dbReference type="STRING" id="1095630.A0A2J6TJB8"/>
<keyword evidence="8" id="KW-0808">Transferase</keyword>
<evidence type="ECO:0000256" key="5">
    <source>
        <dbReference type="ARBA" id="ARBA00023239"/>
    </source>
</evidence>
<gene>
    <name evidence="8" type="ORF">K444DRAFT_715987</name>
</gene>
<dbReference type="RefSeq" id="XP_024740015.1">
    <property type="nucleotide sequence ID" value="XM_024888367.1"/>
</dbReference>
<evidence type="ECO:0000256" key="7">
    <source>
        <dbReference type="RuleBase" id="RU000382"/>
    </source>
</evidence>
<comment type="similarity">
    <text evidence="2 7">Belongs to the group II decarboxylase family.</text>
</comment>
<proteinExistence type="inferred from homology"/>
<dbReference type="GO" id="GO:0016831">
    <property type="term" value="F:carboxy-lyase activity"/>
    <property type="evidence" value="ECO:0007669"/>
    <property type="project" value="UniProtKB-KW"/>
</dbReference>
<protein>
    <submittedName>
        <fullName evidence="8">PLP-dependent transferase</fullName>
    </submittedName>
</protein>
<dbReference type="Gene3D" id="3.40.640.10">
    <property type="entry name" value="Type I PLP-dependent aspartate aminotransferase-like (Major domain)"/>
    <property type="match status" value="2"/>
</dbReference>
<dbReference type="SUPFAM" id="SSF53383">
    <property type="entry name" value="PLP-dependent transferases"/>
    <property type="match status" value="1"/>
</dbReference>
<evidence type="ECO:0000256" key="3">
    <source>
        <dbReference type="ARBA" id="ARBA00022793"/>
    </source>
</evidence>
<dbReference type="GO" id="GO:0030170">
    <property type="term" value="F:pyridoxal phosphate binding"/>
    <property type="evidence" value="ECO:0007669"/>
    <property type="project" value="InterPro"/>
</dbReference>
<dbReference type="InterPro" id="IPR015421">
    <property type="entry name" value="PyrdxlP-dep_Trfase_major"/>
</dbReference>